<accession>A0A7R8X4Y1</accession>
<protein>
    <submittedName>
        <fullName evidence="2">Uncharacterized protein</fullName>
    </submittedName>
</protein>
<feature type="compositionally biased region" description="Polar residues" evidence="1">
    <location>
        <begin position="122"/>
        <end position="152"/>
    </location>
</feature>
<dbReference type="EMBL" id="LR900085">
    <property type="protein sequence ID" value="CAD7244134.1"/>
    <property type="molecule type" value="Genomic_DNA"/>
</dbReference>
<proteinExistence type="predicted"/>
<sequence length="152" mass="16803">MYEADWNCFQLTLDTCLPDSLSISSTDDVSEATQVITEAIQMAQDDAIPILTAKTSRPYSISQTTLSLIKEVRATRSWICHMPTPVTQAPLSLSQGVVLQTRCHFGQPGGPELHHNEHLTRRQSASKPTPEANKTTTIEQDRPSISNQESQP</sequence>
<evidence type="ECO:0000256" key="1">
    <source>
        <dbReference type="SAM" id="MobiDB-lite"/>
    </source>
</evidence>
<name>A0A7R8X4Y1_9CRUS</name>
<reference evidence="2" key="1">
    <citation type="submission" date="2020-11" db="EMBL/GenBank/DDBJ databases">
        <authorList>
            <person name="Tran Van P."/>
        </authorList>
    </citation>
    <scope>NUCLEOTIDE SEQUENCE</scope>
</reference>
<keyword evidence="3" id="KW-1185">Reference proteome</keyword>
<gene>
    <name evidence="2" type="ORF">DSTB1V02_LOCUS4036</name>
</gene>
<dbReference type="EMBL" id="CAJPEV010000568">
    <property type="protein sequence ID" value="CAG0886538.1"/>
    <property type="molecule type" value="Genomic_DNA"/>
</dbReference>
<dbReference type="AlphaFoldDB" id="A0A7R8X4Y1"/>
<dbReference type="Proteomes" id="UP000677054">
    <property type="component" value="Unassembled WGS sequence"/>
</dbReference>
<feature type="region of interest" description="Disordered" evidence="1">
    <location>
        <begin position="105"/>
        <end position="152"/>
    </location>
</feature>
<evidence type="ECO:0000313" key="2">
    <source>
        <dbReference type="EMBL" id="CAD7244134.1"/>
    </source>
</evidence>
<organism evidence="2">
    <name type="scientific">Darwinula stevensoni</name>
    <dbReference type="NCBI Taxonomy" id="69355"/>
    <lineage>
        <taxon>Eukaryota</taxon>
        <taxon>Metazoa</taxon>
        <taxon>Ecdysozoa</taxon>
        <taxon>Arthropoda</taxon>
        <taxon>Crustacea</taxon>
        <taxon>Oligostraca</taxon>
        <taxon>Ostracoda</taxon>
        <taxon>Podocopa</taxon>
        <taxon>Podocopida</taxon>
        <taxon>Darwinulocopina</taxon>
        <taxon>Darwinuloidea</taxon>
        <taxon>Darwinulidae</taxon>
        <taxon>Darwinula</taxon>
    </lineage>
</organism>
<evidence type="ECO:0000313" key="3">
    <source>
        <dbReference type="Proteomes" id="UP000677054"/>
    </source>
</evidence>